<dbReference type="PANTHER" id="PTHR42085:SF1">
    <property type="entry name" value="F-BOX DOMAIN-CONTAINING PROTEIN"/>
    <property type="match status" value="1"/>
</dbReference>
<name>A0A6A6FLV9_9PEZI</name>
<dbReference type="InterPro" id="IPR045518">
    <property type="entry name" value="2EXR"/>
</dbReference>
<sequence length="152" mass="17225">MDASPFGSFPAEIRNNIYERVLLSENPIPVTCKAAATPGAPRKYKYLPGLLAICKRIRSECEQTFFKRNTFDLSLAPRPAKIDFTPYRDEAHALWAFLHGLQRSRFPTPKHITTRISRIFGHISALASLSFTGGEICHQLNEIEKVRDRSAH</sequence>
<dbReference type="OrthoDB" id="3633445at2759"/>
<proteinExistence type="predicted"/>
<feature type="domain" description="2EXR" evidence="1">
    <location>
        <begin position="5"/>
        <end position="89"/>
    </location>
</feature>
<keyword evidence="3" id="KW-1185">Reference proteome</keyword>
<protein>
    <recommendedName>
        <fullName evidence="1">2EXR domain-containing protein</fullName>
    </recommendedName>
</protein>
<evidence type="ECO:0000259" key="1">
    <source>
        <dbReference type="Pfam" id="PF20150"/>
    </source>
</evidence>
<dbReference type="Proteomes" id="UP000799539">
    <property type="component" value="Unassembled WGS sequence"/>
</dbReference>
<reference evidence="2" key="1">
    <citation type="journal article" date="2020" name="Stud. Mycol.">
        <title>101 Dothideomycetes genomes: a test case for predicting lifestyles and emergence of pathogens.</title>
        <authorList>
            <person name="Haridas S."/>
            <person name="Albert R."/>
            <person name="Binder M."/>
            <person name="Bloem J."/>
            <person name="Labutti K."/>
            <person name="Salamov A."/>
            <person name="Andreopoulos B."/>
            <person name="Baker S."/>
            <person name="Barry K."/>
            <person name="Bills G."/>
            <person name="Bluhm B."/>
            <person name="Cannon C."/>
            <person name="Castanera R."/>
            <person name="Culley D."/>
            <person name="Daum C."/>
            <person name="Ezra D."/>
            <person name="Gonzalez J."/>
            <person name="Henrissat B."/>
            <person name="Kuo A."/>
            <person name="Liang C."/>
            <person name="Lipzen A."/>
            <person name="Lutzoni F."/>
            <person name="Magnuson J."/>
            <person name="Mondo S."/>
            <person name="Nolan M."/>
            <person name="Ohm R."/>
            <person name="Pangilinan J."/>
            <person name="Park H.-J."/>
            <person name="Ramirez L."/>
            <person name="Alfaro M."/>
            <person name="Sun H."/>
            <person name="Tritt A."/>
            <person name="Yoshinaga Y."/>
            <person name="Zwiers L.-H."/>
            <person name="Turgeon B."/>
            <person name="Goodwin S."/>
            <person name="Spatafora J."/>
            <person name="Crous P."/>
            <person name="Grigoriev I."/>
        </authorList>
    </citation>
    <scope>NUCLEOTIDE SEQUENCE</scope>
    <source>
        <strain evidence="2">SCOH1-5</strain>
    </source>
</reference>
<accession>A0A6A6FLV9</accession>
<organism evidence="2 3">
    <name type="scientific">Cercospora zeae-maydis SCOH1-5</name>
    <dbReference type="NCBI Taxonomy" id="717836"/>
    <lineage>
        <taxon>Eukaryota</taxon>
        <taxon>Fungi</taxon>
        <taxon>Dikarya</taxon>
        <taxon>Ascomycota</taxon>
        <taxon>Pezizomycotina</taxon>
        <taxon>Dothideomycetes</taxon>
        <taxon>Dothideomycetidae</taxon>
        <taxon>Mycosphaerellales</taxon>
        <taxon>Mycosphaerellaceae</taxon>
        <taxon>Cercospora</taxon>
    </lineage>
</organism>
<dbReference type="Pfam" id="PF20150">
    <property type="entry name" value="2EXR"/>
    <property type="match status" value="1"/>
</dbReference>
<gene>
    <name evidence="2" type="ORF">CERZMDRAFT_83024</name>
</gene>
<dbReference type="EMBL" id="ML992668">
    <property type="protein sequence ID" value="KAF2214294.1"/>
    <property type="molecule type" value="Genomic_DNA"/>
</dbReference>
<evidence type="ECO:0000313" key="3">
    <source>
        <dbReference type="Proteomes" id="UP000799539"/>
    </source>
</evidence>
<evidence type="ECO:0000313" key="2">
    <source>
        <dbReference type="EMBL" id="KAF2214294.1"/>
    </source>
</evidence>
<dbReference type="InterPro" id="IPR038883">
    <property type="entry name" value="AN11006-like"/>
</dbReference>
<dbReference type="PANTHER" id="PTHR42085">
    <property type="entry name" value="F-BOX DOMAIN-CONTAINING PROTEIN"/>
    <property type="match status" value="1"/>
</dbReference>
<dbReference type="AlphaFoldDB" id="A0A6A6FLV9"/>